<sequence length="35" mass="4114">MCIEQVQCSCETLRSDFTGNILETSYPISFKQFFF</sequence>
<protein>
    <submittedName>
        <fullName evidence="1">CUB and sushi domain-containing 2</fullName>
    </submittedName>
</protein>
<dbReference type="AlphaFoldDB" id="A0A0B0N334"/>
<evidence type="ECO:0000313" key="1">
    <source>
        <dbReference type="EMBL" id="KHG07037.1"/>
    </source>
</evidence>
<gene>
    <name evidence="1" type="ORF">F383_33792</name>
</gene>
<name>A0A0B0N334_GOSAR</name>
<reference evidence="2" key="1">
    <citation type="submission" date="2014-09" db="EMBL/GenBank/DDBJ databases">
        <authorList>
            <person name="Mudge J."/>
            <person name="Ramaraj T."/>
            <person name="Lindquist I.E."/>
            <person name="Bharti A.K."/>
            <person name="Sundararajan A."/>
            <person name="Cameron C.T."/>
            <person name="Woodward J.E."/>
            <person name="May G.D."/>
            <person name="Brubaker C."/>
            <person name="Broadhvest J."/>
            <person name="Wilkins T.A."/>
        </authorList>
    </citation>
    <scope>NUCLEOTIDE SEQUENCE</scope>
    <source>
        <strain evidence="2">cv. AKA8401</strain>
    </source>
</reference>
<comment type="caution">
    <text evidence="1">The sequence shown here is derived from an EMBL/GenBank/DDBJ whole genome shotgun (WGS) entry which is preliminary data.</text>
</comment>
<dbReference type="EMBL" id="JRRC01465716">
    <property type="protein sequence ID" value="KHG07037.1"/>
    <property type="molecule type" value="Genomic_DNA"/>
</dbReference>
<keyword evidence="2" id="KW-1185">Reference proteome</keyword>
<evidence type="ECO:0000313" key="2">
    <source>
        <dbReference type="Proteomes" id="UP000032142"/>
    </source>
</evidence>
<organism evidence="1 2">
    <name type="scientific">Gossypium arboreum</name>
    <name type="common">Tree cotton</name>
    <name type="synonym">Gossypium nanking</name>
    <dbReference type="NCBI Taxonomy" id="29729"/>
    <lineage>
        <taxon>Eukaryota</taxon>
        <taxon>Viridiplantae</taxon>
        <taxon>Streptophyta</taxon>
        <taxon>Embryophyta</taxon>
        <taxon>Tracheophyta</taxon>
        <taxon>Spermatophyta</taxon>
        <taxon>Magnoliopsida</taxon>
        <taxon>eudicotyledons</taxon>
        <taxon>Gunneridae</taxon>
        <taxon>Pentapetalae</taxon>
        <taxon>rosids</taxon>
        <taxon>malvids</taxon>
        <taxon>Malvales</taxon>
        <taxon>Malvaceae</taxon>
        <taxon>Malvoideae</taxon>
        <taxon>Gossypium</taxon>
    </lineage>
</organism>
<accession>A0A0B0N334</accession>
<proteinExistence type="predicted"/>
<dbReference type="Proteomes" id="UP000032142">
    <property type="component" value="Unassembled WGS sequence"/>
</dbReference>